<dbReference type="EMBL" id="JAANIA010002533">
    <property type="protein sequence ID" value="KAG5313227.1"/>
    <property type="molecule type" value="Genomic_DNA"/>
</dbReference>
<feature type="non-terminal residue" evidence="2">
    <location>
        <position position="360"/>
    </location>
</feature>
<dbReference type="Proteomes" id="UP000668214">
    <property type="component" value="Unassembled WGS sequence"/>
</dbReference>
<evidence type="ECO:0000256" key="1">
    <source>
        <dbReference type="SAM" id="MobiDB-lite"/>
    </source>
</evidence>
<dbReference type="AlphaFoldDB" id="A0A836F5C1"/>
<protein>
    <submittedName>
        <fullName evidence="2">MOS1T transposase</fullName>
    </submittedName>
</protein>
<dbReference type="PANTHER" id="PTHR46060:SF1">
    <property type="entry name" value="MARINER MOS1 TRANSPOSASE-LIKE PROTEIN"/>
    <property type="match status" value="1"/>
</dbReference>
<gene>
    <name evidence="2" type="ORF">G6Z78_0005084</name>
</gene>
<feature type="region of interest" description="Disordered" evidence="1">
    <location>
        <begin position="104"/>
        <end position="135"/>
    </location>
</feature>
<name>A0A836F5C1_9HYME</name>
<sequence length="360" mass="41759">MAGDGRADGKRMAEKGRRRWTVKRHHKSVLAISPRPTILVLLLHHRLVHRLSRYSLPPYRIRTVSRHRPPRALYGPGRSEMVACLSGSLRAAVKVADLVSRRSPAKSRAAKKMRRRSQVFSGSFRRTKRRRCPPPCQDNIPRRRCIPILEYRECALGVKGFSIRGAHATNRRLSPRRNGADPLQWMRAELEEADWPLPSARAALIDNMTTRVDGTCTDNIELDLRLTSNTGDRYRLQLMRLSRALKEKRPLYAQRHDKVILLHDNARPHVAKPVKTYLETLKWEVLPHPPYSPDIAPSDFHLFRSMAHGLADRRFHSYEEAQKWIDSWIASKDMSFFRRGIHVLPERWEKVVSSDGQYFK</sequence>
<feature type="compositionally biased region" description="Basic residues" evidence="1">
    <location>
        <begin position="104"/>
        <end position="117"/>
    </location>
</feature>
<dbReference type="GO" id="GO:0003676">
    <property type="term" value="F:nucleic acid binding"/>
    <property type="evidence" value="ECO:0007669"/>
    <property type="project" value="InterPro"/>
</dbReference>
<accession>A0A836F5C1</accession>
<comment type="caution">
    <text evidence="2">The sequence shown here is derived from an EMBL/GenBank/DDBJ whole genome shotgun (WGS) entry which is preliminary data.</text>
</comment>
<feature type="non-terminal residue" evidence="2">
    <location>
        <position position="1"/>
    </location>
</feature>
<dbReference type="InterPro" id="IPR036397">
    <property type="entry name" value="RNaseH_sf"/>
</dbReference>
<reference evidence="2" key="1">
    <citation type="submission" date="2020-02" db="EMBL/GenBank/DDBJ databases">
        <title>Relaxed selection underlies rapid genomic changes in the transitions from sociality to social parasitism in ants.</title>
        <authorList>
            <person name="Bi X."/>
        </authorList>
    </citation>
    <scope>NUCLEOTIDE SEQUENCE</scope>
    <source>
        <strain evidence="2">BGI-DK2014c</strain>
        <tissue evidence="2">Whole body</tissue>
    </source>
</reference>
<dbReference type="Gene3D" id="3.30.420.10">
    <property type="entry name" value="Ribonuclease H-like superfamily/Ribonuclease H"/>
    <property type="match status" value="1"/>
</dbReference>
<feature type="region of interest" description="Disordered" evidence="1">
    <location>
        <begin position="1"/>
        <end position="20"/>
    </location>
</feature>
<feature type="compositionally biased region" description="Basic and acidic residues" evidence="1">
    <location>
        <begin position="1"/>
        <end position="15"/>
    </location>
</feature>
<keyword evidence="3" id="KW-1185">Reference proteome</keyword>
<organism evidence="2 3">
    <name type="scientific">Pseudoatta argentina</name>
    <dbReference type="NCBI Taxonomy" id="621737"/>
    <lineage>
        <taxon>Eukaryota</taxon>
        <taxon>Metazoa</taxon>
        <taxon>Ecdysozoa</taxon>
        <taxon>Arthropoda</taxon>
        <taxon>Hexapoda</taxon>
        <taxon>Insecta</taxon>
        <taxon>Pterygota</taxon>
        <taxon>Neoptera</taxon>
        <taxon>Endopterygota</taxon>
        <taxon>Hymenoptera</taxon>
        <taxon>Apocrita</taxon>
        <taxon>Aculeata</taxon>
        <taxon>Formicoidea</taxon>
        <taxon>Formicidae</taxon>
        <taxon>Myrmicinae</taxon>
        <taxon>Pseudoatta</taxon>
    </lineage>
</organism>
<evidence type="ECO:0000313" key="2">
    <source>
        <dbReference type="EMBL" id="KAG5313227.1"/>
    </source>
</evidence>
<dbReference type="InterPro" id="IPR052709">
    <property type="entry name" value="Transposase-MT_Hybrid"/>
</dbReference>
<dbReference type="PANTHER" id="PTHR46060">
    <property type="entry name" value="MARINER MOS1 TRANSPOSASE-LIKE PROTEIN"/>
    <property type="match status" value="1"/>
</dbReference>
<evidence type="ECO:0000313" key="3">
    <source>
        <dbReference type="Proteomes" id="UP000668214"/>
    </source>
</evidence>
<proteinExistence type="predicted"/>